<dbReference type="InterPro" id="IPR055414">
    <property type="entry name" value="LRR_R13L4/SHOC2-like"/>
</dbReference>
<organism evidence="4 5">
    <name type="scientific">Chanos chanos</name>
    <name type="common">Milkfish</name>
    <name type="synonym">Mugil chanos</name>
    <dbReference type="NCBI Taxonomy" id="29144"/>
    <lineage>
        <taxon>Eukaryota</taxon>
        <taxon>Metazoa</taxon>
        <taxon>Chordata</taxon>
        <taxon>Craniata</taxon>
        <taxon>Vertebrata</taxon>
        <taxon>Euteleostomi</taxon>
        <taxon>Actinopterygii</taxon>
        <taxon>Neopterygii</taxon>
        <taxon>Teleostei</taxon>
        <taxon>Ostariophysi</taxon>
        <taxon>Gonorynchiformes</taxon>
        <taxon>Chanidae</taxon>
        <taxon>Chanos</taxon>
    </lineage>
</organism>
<protein>
    <submittedName>
        <fullName evidence="5">Leucine-rich repeat-containing protein 2</fullName>
    </submittedName>
</protein>
<proteinExistence type="predicted"/>
<dbReference type="InterPro" id="IPR001611">
    <property type="entry name" value="Leu-rich_rpt"/>
</dbReference>
<dbReference type="FunFam" id="3.80.10.10:FF:000041">
    <property type="entry name" value="LRR receptor-like serine/threonine-protein kinase ERECTA"/>
    <property type="match status" value="1"/>
</dbReference>
<dbReference type="InParanoid" id="A0A6J2WLR5"/>
<evidence type="ECO:0000256" key="2">
    <source>
        <dbReference type="ARBA" id="ARBA00022737"/>
    </source>
</evidence>
<name>A0A6J2WLR5_CHACN</name>
<dbReference type="CTD" id="79442"/>
<sequence length="359" mass="42186">MRVDIPIYDLSLIRGMWEVRVKKYKQRQKKEQERINQSALAKINEQWHYRIACRTMKKDEIQDLQHYLERSTFAEMDIIPYQSKTGLDVEEKKYIYELSGNIWRKIPDDILDMTYLREWHIKGTRIHKIPEYVEQFLDLRVLELPKNGIKELPVVIGKLANLRDLNVSYNKLSSIPPELGDCENLERLEMTANFNIMELPFELSNLKKLRHLDLSENKFASIPICVLRMSSLQWLDISNNLLSDLPEDIDRLEELQSLFLHKNKLTYLPMTMANMTTLKMLVVSGDELTCIPSVLCDNPRIKFIKIFDNPIGANVEKDENESAVHEEHEKEFMKTYIETLKDRDAAPTYTTKVSFSCLL</sequence>
<dbReference type="GeneID" id="115824559"/>
<dbReference type="PANTHER" id="PTHR48051:SF16">
    <property type="entry name" value="LEUCINE-RICH REPEAT-CONTAINING PROTEIN 2"/>
    <property type="match status" value="1"/>
</dbReference>
<dbReference type="GO" id="GO:0005737">
    <property type="term" value="C:cytoplasm"/>
    <property type="evidence" value="ECO:0007669"/>
    <property type="project" value="TreeGrafter"/>
</dbReference>
<evidence type="ECO:0000259" key="3">
    <source>
        <dbReference type="Pfam" id="PF23598"/>
    </source>
</evidence>
<dbReference type="Pfam" id="PF00560">
    <property type="entry name" value="LRR_1"/>
    <property type="match status" value="1"/>
</dbReference>
<dbReference type="Proteomes" id="UP000504632">
    <property type="component" value="Chromosome 1"/>
</dbReference>
<gene>
    <name evidence="5" type="primary">lrrc2</name>
</gene>
<evidence type="ECO:0000313" key="4">
    <source>
        <dbReference type="Proteomes" id="UP000504632"/>
    </source>
</evidence>
<evidence type="ECO:0000313" key="5">
    <source>
        <dbReference type="RefSeq" id="XP_030644251.1"/>
    </source>
</evidence>
<keyword evidence="2" id="KW-0677">Repeat</keyword>
<dbReference type="OrthoDB" id="660555at2759"/>
<dbReference type="Gene3D" id="3.80.10.10">
    <property type="entry name" value="Ribonuclease Inhibitor"/>
    <property type="match status" value="2"/>
</dbReference>
<dbReference type="PANTHER" id="PTHR48051">
    <property type="match status" value="1"/>
</dbReference>
<dbReference type="PROSITE" id="PS51450">
    <property type="entry name" value="LRR"/>
    <property type="match status" value="3"/>
</dbReference>
<dbReference type="InterPro" id="IPR050216">
    <property type="entry name" value="LRR_domain-containing"/>
</dbReference>
<accession>A0A6J2WLR5</accession>
<dbReference type="Pfam" id="PF23598">
    <property type="entry name" value="LRR_14"/>
    <property type="match status" value="1"/>
</dbReference>
<dbReference type="AlphaFoldDB" id="A0A6J2WLR5"/>
<dbReference type="InterPro" id="IPR003591">
    <property type="entry name" value="Leu-rich_rpt_typical-subtyp"/>
</dbReference>
<dbReference type="SUPFAM" id="SSF52058">
    <property type="entry name" value="L domain-like"/>
    <property type="match status" value="1"/>
</dbReference>
<keyword evidence="4" id="KW-1185">Reference proteome</keyword>
<reference evidence="5" key="1">
    <citation type="submission" date="2025-08" db="UniProtKB">
        <authorList>
            <consortium name="RefSeq"/>
        </authorList>
    </citation>
    <scope>IDENTIFICATION</scope>
</reference>
<dbReference type="SMART" id="SM00364">
    <property type="entry name" value="LRR_BAC"/>
    <property type="match status" value="3"/>
</dbReference>
<evidence type="ECO:0000256" key="1">
    <source>
        <dbReference type="ARBA" id="ARBA00022614"/>
    </source>
</evidence>
<dbReference type="InterPro" id="IPR032675">
    <property type="entry name" value="LRR_dom_sf"/>
</dbReference>
<keyword evidence="1" id="KW-0433">Leucine-rich repeat</keyword>
<dbReference type="SMART" id="SM00369">
    <property type="entry name" value="LRR_TYP"/>
    <property type="match status" value="4"/>
</dbReference>
<dbReference type="RefSeq" id="XP_030644251.1">
    <property type="nucleotide sequence ID" value="XM_030788391.1"/>
</dbReference>
<feature type="domain" description="Disease resistance R13L4/SHOC-2-like LRR" evidence="3">
    <location>
        <begin position="110"/>
        <end position="215"/>
    </location>
</feature>